<dbReference type="Gene3D" id="1.50.10.10">
    <property type="match status" value="1"/>
</dbReference>
<dbReference type="Pfam" id="PF01204">
    <property type="entry name" value="Trehalase"/>
    <property type="match status" value="1"/>
</dbReference>
<evidence type="ECO:0000256" key="2">
    <source>
        <dbReference type="ARBA" id="ARBA00012757"/>
    </source>
</evidence>
<keyword evidence="5" id="KW-1185">Reference proteome</keyword>
<dbReference type="InterPro" id="IPR001661">
    <property type="entry name" value="Glyco_hydro_37"/>
</dbReference>
<dbReference type="GO" id="GO:0005993">
    <property type="term" value="P:trehalose catabolic process"/>
    <property type="evidence" value="ECO:0007669"/>
    <property type="project" value="TreeGrafter"/>
</dbReference>
<sequence>MVMGIDFDFVGNLRRYPIDPPACWEKYDIRYDDGRPGTGGEYPVQQGFGWTNGAVLDMILNFHTGTDKQFRLSSEGYFVIVFYCSFV</sequence>
<dbReference type="WBParaSite" id="PEQ_0000110401-mRNA-1">
    <property type="protein sequence ID" value="PEQ_0000110401-mRNA-1"/>
    <property type="gene ID" value="PEQ_0000110401"/>
</dbReference>
<evidence type="ECO:0000313" key="5">
    <source>
        <dbReference type="Proteomes" id="UP000887564"/>
    </source>
</evidence>
<organism evidence="5 6">
    <name type="scientific">Parascaris equorum</name>
    <name type="common">Equine roundworm</name>
    <dbReference type="NCBI Taxonomy" id="6256"/>
    <lineage>
        <taxon>Eukaryota</taxon>
        <taxon>Metazoa</taxon>
        <taxon>Ecdysozoa</taxon>
        <taxon>Nematoda</taxon>
        <taxon>Chromadorea</taxon>
        <taxon>Rhabditida</taxon>
        <taxon>Spirurina</taxon>
        <taxon>Ascaridomorpha</taxon>
        <taxon>Ascaridoidea</taxon>
        <taxon>Ascarididae</taxon>
        <taxon>Parascaris</taxon>
    </lineage>
</organism>
<dbReference type="InterPro" id="IPR008928">
    <property type="entry name" value="6-hairpin_glycosidase_sf"/>
</dbReference>
<evidence type="ECO:0000313" key="6">
    <source>
        <dbReference type="WBParaSite" id="PEQ_0000110401-mRNA-1"/>
    </source>
</evidence>
<dbReference type="Proteomes" id="UP000887564">
    <property type="component" value="Unplaced"/>
</dbReference>
<dbReference type="PANTHER" id="PTHR23403">
    <property type="entry name" value="TREHALASE"/>
    <property type="match status" value="1"/>
</dbReference>
<protein>
    <recommendedName>
        <fullName evidence="3">Trehalase</fullName>
        <ecNumber evidence="2">3.2.1.28</ecNumber>
    </recommendedName>
    <alternativeName>
        <fullName evidence="4">Alpha,alpha-trehalase</fullName>
    </alternativeName>
</protein>
<dbReference type="GO" id="GO:0004555">
    <property type="term" value="F:alpha,alpha-trehalase activity"/>
    <property type="evidence" value="ECO:0007669"/>
    <property type="project" value="UniProtKB-EC"/>
</dbReference>
<comment type="similarity">
    <text evidence="1">Belongs to the glycosyl hydrolase 37 family.</text>
</comment>
<evidence type="ECO:0000256" key="1">
    <source>
        <dbReference type="ARBA" id="ARBA00005615"/>
    </source>
</evidence>
<name>A0A914R3C4_PAREQ</name>
<dbReference type="EC" id="3.2.1.28" evidence="2"/>
<dbReference type="InterPro" id="IPR012341">
    <property type="entry name" value="6hp_glycosidase-like_sf"/>
</dbReference>
<dbReference type="SUPFAM" id="SSF48208">
    <property type="entry name" value="Six-hairpin glycosidases"/>
    <property type="match status" value="1"/>
</dbReference>
<dbReference type="AlphaFoldDB" id="A0A914R3C4"/>
<dbReference type="PANTHER" id="PTHR23403:SF3">
    <property type="entry name" value="TREHALASE"/>
    <property type="match status" value="1"/>
</dbReference>
<accession>A0A914R3C4</accession>
<evidence type="ECO:0000256" key="4">
    <source>
        <dbReference type="ARBA" id="ARBA00030473"/>
    </source>
</evidence>
<evidence type="ECO:0000256" key="3">
    <source>
        <dbReference type="ARBA" id="ARBA00019905"/>
    </source>
</evidence>
<reference evidence="6" key="1">
    <citation type="submission" date="2022-11" db="UniProtKB">
        <authorList>
            <consortium name="WormBaseParasite"/>
        </authorList>
    </citation>
    <scope>IDENTIFICATION</scope>
</reference>
<proteinExistence type="inferred from homology"/>